<sequence>MPNRLTRRAMVVWLAAVAVYVVAITGRTSFGVAGVMAMGRFEIDASRLAVFTAVQVGVYALAQIPTGMLVDKFGPRALLLAGAIVMGLGQILLAFAPAYWMAIAARVLIGAGDATAFLSVMRLIPVWFPAKRAPLFSQLTGALGQSGQFISAVPFLYMLNTTGWTWAFLSLGAVGILIAAAAWICISDTPDTARSQRSLKVPAAAGPRLSLGMRLRMVLRSVTAWQGVWIHWSNLSPLNIFLLLWGVPLMKLGMGLSPSAIATVLITATIGSVCAGPLHGLISARAGRHRDVVALATSLLNCWLFIWFLSSEQPRSQATLMVMILVVALLTPAANYGFDSVREKLQYSVLATGTGLANMGGFIATMLGAQLLGSILDWHAGGKEFRWADFQVAWWAVVVVWAIGAIGIVVCAKKIRTQQTPKT</sequence>
<evidence type="ECO:0000256" key="3">
    <source>
        <dbReference type="ARBA" id="ARBA00022989"/>
    </source>
</evidence>
<keyword evidence="3" id="KW-1133">Transmembrane helix</keyword>
<dbReference type="PROSITE" id="PS50850">
    <property type="entry name" value="MFS"/>
    <property type="match status" value="1"/>
</dbReference>
<proteinExistence type="predicted"/>
<dbReference type="AlphaFoldDB" id="A0A410W7Q8"/>
<reference evidence="6 7" key="1">
    <citation type="submission" date="2019-01" db="EMBL/GenBank/DDBJ databases">
        <authorList>
            <person name="Ruckert C."/>
            <person name="Busche T."/>
            <person name="Kalinowski J."/>
        </authorList>
    </citation>
    <scope>NUCLEOTIDE SEQUENCE [LARGE SCALE GENOMIC DNA]</scope>
    <source>
        <strain evidence="6 7">136/3</strain>
    </source>
</reference>
<dbReference type="CDD" id="cd06174">
    <property type="entry name" value="MFS"/>
    <property type="match status" value="1"/>
</dbReference>
<dbReference type="InterPro" id="IPR050382">
    <property type="entry name" value="MFS_Na/Anion_cotransporter"/>
</dbReference>
<dbReference type="PANTHER" id="PTHR11662:SF399">
    <property type="entry name" value="FI19708P1-RELATED"/>
    <property type="match status" value="1"/>
</dbReference>
<dbReference type="EMBL" id="CP035299">
    <property type="protein sequence ID" value="QAU51978.1"/>
    <property type="molecule type" value="Genomic_DNA"/>
</dbReference>
<dbReference type="RefSeq" id="WP_128889484.1">
    <property type="nucleotide sequence ID" value="NZ_BMCX01000001.1"/>
</dbReference>
<dbReference type="SUPFAM" id="SSF103473">
    <property type="entry name" value="MFS general substrate transporter"/>
    <property type="match status" value="1"/>
</dbReference>
<keyword evidence="7" id="KW-1185">Reference proteome</keyword>
<dbReference type="Pfam" id="PF07690">
    <property type="entry name" value="MFS_1"/>
    <property type="match status" value="1"/>
</dbReference>
<dbReference type="KEGG" id="cpeg:CPELA_03495"/>
<dbReference type="GO" id="GO:0005886">
    <property type="term" value="C:plasma membrane"/>
    <property type="evidence" value="ECO:0007669"/>
    <property type="project" value="UniProtKB-SubCell"/>
</dbReference>
<keyword evidence="2" id="KW-0812">Transmembrane</keyword>
<dbReference type="InterPro" id="IPR036259">
    <property type="entry name" value="MFS_trans_sf"/>
</dbReference>
<dbReference type="OrthoDB" id="4332123at2"/>
<evidence type="ECO:0000313" key="7">
    <source>
        <dbReference type="Proteomes" id="UP000288929"/>
    </source>
</evidence>
<dbReference type="PANTHER" id="PTHR11662">
    <property type="entry name" value="SOLUTE CARRIER FAMILY 17"/>
    <property type="match status" value="1"/>
</dbReference>
<evidence type="ECO:0000259" key="5">
    <source>
        <dbReference type="PROSITE" id="PS50850"/>
    </source>
</evidence>
<name>A0A410W7Q8_9CORY</name>
<feature type="domain" description="Major facilitator superfamily (MFS) profile" evidence="5">
    <location>
        <begin position="11"/>
        <end position="416"/>
    </location>
</feature>
<gene>
    <name evidence="6" type="primary">sauU</name>
    <name evidence="6" type="ORF">CPELA_03495</name>
</gene>
<accession>A0A410W7Q8</accession>
<evidence type="ECO:0000313" key="6">
    <source>
        <dbReference type="EMBL" id="QAU51978.1"/>
    </source>
</evidence>
<comment type="subcellular location">
    <subcellularLocation>
        <location evidence="1">Cell membrane</location>
        <topology evidence="1">Multi-pass membrane protein</topology>
    </subcellularLocation>
</comment>
<evidence type="ECO:0000256" key="2">
    <source>
        <dbReference type="ARBA" id="ARBA00022692"/>
    </source>
</evidence>
<dbReference type="InterPro" id="IPR011701">
    <property type="entry name" value="MFS"/>
</dbReference>
<organism evidence="6 7">
    <name type="scientific">Corynebacterium pelargi</name>
    <dbReference type="NCBI Taxonomy" id="1471400"/>
    <lineage>
        <taxon>Bacteria</taxon>
        <taxon>Bacillati</taxon>
        <taxon>Actinomycetota</taxon>
        <taxon>Actinomycetes</taxon>
        <taxon>Mycobacteriales</taxon>
        <taxon>Corynebacteriaceae</taxon>
        <taxon>Corynebacterium</taxon>
    </lineage>
</organism>
<keyword evidence="4" id="KW-0472">Membrane</keyword>
<protein>
    <submittedName>
        <fullName evidence="6">Putative sulfoacetate transporter SauU</fullName>
    </submittedName>
</protein>
<dbReference type="InterPro" id="IPR020846">
    <property type="entry name" value="MFS_dom"/>
</dbReference>
<dbReference type="GO" id="GO:0022857">
    <property type="term" value="F:transmembrane transporter activity"/>
    <property type="evidence" value="ECO:0007669"/>
    <property type="project" value="InterPro"/>
</dbReference>
<dbReference type="Proteomes" id="UP000288929">
    <property type="component" value="Chromosome"/>
</dbReference>
<evidence type="ECO:0000256" key="4">
    <source>
        <dbReference type="ARBA" id="ARBA00023136"/>
    </source>
</evidence>
<dbReference type="Gene3D" id="1.20.1250.20">
    <property type="entry name" value="MFS general substrate transporter like domains"/>
    <property type="match status" value="2"/>
</dbReference>
<evidence type="ECO:0000256" key="1">
    <source>
        <dbReference type="ARBA" id="ARBA00004651"/>
    </source>
</evidence>